<gene>
    <name evidence="1" type="ORF">ALO35_200156</name>
</gene>
<organism evidence="1 2">
    <name type="scientific">Pseudomonas amygdali pv. lachrymans</name>
    <name type="common">Pseudomonas syringae pv. lachrymans</name>
    <dbReference type="NCBI Taxonomy" id="53707"/>
    <lineage>
        <taxon>Bacteria</taxon>
        <taxon>Pseudomonadati</taxon>
        <taxon>Pseudomonadota</taxon>
        <taxon>Gammaproteobacteria</taxon>
        <taxon>Pseudomonadales</taxon>
        <taxon>Pseudomonadaceae</taxon>
        <taxon>Pseudomonas</taxon>
        <taxon>Pseudomonas amygdali</taxon>
    </lineage>
</organism>
<dbReference type="PATRIC" id="fig|53707.9.peg.496"/>
<sequence length="75" mass="8559">MSEQYDPEGSYDLIYESRKVGEVRKGLYYEGDWEVGYIEGDVFHYNREPAGSVEGLTVSRHDQANGPTVFQLVPQ</sequence>
<dbReference type="EMBL" id="LJQP01000192">
    <property type="protein sequence ID" value="KPX70307.1"/>
    <property type="molecule type" value="Genomic_DNA"/>
</dbReference>
<dbReference type="AlphaFoldDB" id="A0A0P9TY43"/>
<dbReference type="Proteomes" id="UP000050265">
    <property type="component" value="Unassembled WGS sequence"/>
</dbReference>
<name>A0A0P9TY43_PSEAV</name>
<evidence type="ECO:0000313" key="2">
    <source>
        <dbReference type="Proteomes" id="UP000050265"/>
    </source>
</evidence>
<comment type="caution">
    <text evidence="1">The sequence shown here is derived from an EMBL/GenBank/DDBJ whole genome shotgun (WGS) entry which is preliminary data.</text>
</comment>
<proteinExistence type="predicted"/>
<accession>A0A0P9TY43</accession>
<evidence type="ECO:0000313" key="1">
    <source>
        <dbReference type="EMBL" id="KPX70307.1"/>
    </source>
</evidence>
<reference evidence="1 2" key="1">
    <citation type="submission" date="2015-09" db="EMBL/GenBank/DDBJ databases">
        <title>Genome announcement of multiple Pseudomonas syringae strains.</title>
        <authorList>
            <person name="Thakur S."/>
            <person name="Wang P.W."/>
            <person name="Gong Y."/>
            <person name="Weir B.S."/>
            <person name="Guttman D.S."/>
        </authorList>
    </citation>
    <scope>NUCLEOTIDE SEQUENCE [LARGE SCALE GENOMIC DNA]</scope>
    <source>
        <strain evidence="1 2">ICMP3507</strain>
    </source>
</reference>
<protein>
    <submittedName>
        <fullName evidence="1">Uncharacterized protein</fullName>
    </submittedName>
</protein>